<evidence type="ECO:0000256" key="4">
    <source>
        <dbReference type="ARBA" id="ARBA00022842"/>
    </source>
</evidence>
<comment type="cofactor">
    <cofactor evidence="5">
        <name>Mg(2+)</name>
        <dbReference type="ChEBI" id="CHEBI:18420"/>
    </cofactor>
    <cofactor evidence="5">
        <name>Mn(2+)</name>
        <dbReference type="ChEBI" id="CHEBI:29035"/>
    </cofactor>
    <text evidence="5">Probably binds two magnesium or manganese ions per subunit.</text>
</comment>
<gene>
    <name evidence="8" type="ORF">FKG94_07430</name>
</gene>
<dbReference type="GO" id="GO:0006281">
    <property type="term" value="P:DNA repair"/>
    <property type="evidence" value="ECO:0007669"/>
    <property type="project" value="InterPro"/>
</dbReference>
<dbReference type="InterPro" id="IPR004808">
    <property type="entry name" value="AP_endonuc_1"/>
</dbReference>
<keyword evidence="2 5" id="KW-0479">Metal-binding</keyword>
<dbReference type="InterPro" id="IPR005135">
    <property type="entry name" value="Endo/exonuclease/phosphatase"/>
</dbReference>
<dbReference type="PROSITE" id="PS51435">
    <property type="entry name" value="AP_NUCLEASE_F1_4"/>
    <property type="match status" value="1"/>
</dbReference>
<comment type="similarity">
    <text evidence="1">Belongs to the DNA repair enzymes AP/ExoA family.</text>
</comment>
<dbReference type="InterPro" id="IPR037493">
    <property type="entry name" value="ExoIII-like"/>
</dbReference>
<keyword evidence="4 5" id="KW-0460">Magnesium</keyword>
<dbReference type="AlphaFoldDB" id="A0A545TZB7"/>
<dbReference type="SUPFAM" id="SSF56219">
    <property type="entry name" value="DNase I-like"/>
    <property type="match status" value="1"/>
</dbReference>
<feature type="site" description="Interaction with DNA substrate" evidence="6">
    <location>
        <position position="248"/>
    </location>
</feature>
<dbReference type="Gene3D" id="3.60.10.10">
    <property type="entry name" value="Endonuclease/exonuclease/phosphatase"/>
    <property type="match status" value="1"/>
</dbReference>
<comment type="caution">
    <text evidence="8">The sequence shown here is derived from an EMBL/GenBank/DDBJ whole genome shotgun (WGS) entry which is preliminary data.</text>
</comment>
<sequence length="259" mass="29874">MRIISLSVDGIHQAAQRGLFDWIASQDADIICLQDLRALEYELDDPVFHPEGYNAYFFDSGKQHHNGVAIYSRYQPKALIYGMGFSSGVDMDGRYLQADFDRLSVGSLLAPNAFDQPDPEQAQATKDAFFDDLQAHLNKITRKRRDYIFCGNWATTHNRQDVQDWENNQHSPGCLPHEQKWMDQLFTQLGYSDAFRRVIKDGDEYTWWPSNEVGRGDGRRVDYQVISSALRSRVEYGAIYKNQVFSSHLPVIMDYDIEL</sequence>
<dbReference type="Pfam" id="PF03372">
    <property type="entry name" value="Exo_endo_phos"/>
    <property type="match status" value="1"/>
</dbReference>
<feature type="domain" description="Endonuclease/exonuclease/phosphatase" evidence="7">
    <location>
        <begin position="17"/>
        <end position="233"/>
    </location>
</feature>
<dbReference type="OrthoDB" id="9803914at2"/>
<proteinExistence type="inferred from homology"/>
<feature type="site" description="Important for catalytic activity" evidence="6">
    <location>
        <position position="222"/>
    </location>
</feature>
<dbReference type="PANTHER" id="PTHR43250:SF2">
    <property type="entry name" value="EXODEOXYRIBONUCLEASE III"/>
    <property type="match status" value="1"/>
</dbReference>
<evidence type="ECO:0000259" key="7">
    <source>
        <dbReference type="Pfam" id="PF03372"/>
    </source>
</evidence>
<keyword evidence="3" id="KW-0378">Hydrolase</keyword>
<evidence type="ECO:0000256" key="2">
    <source>
        <dbReference type="ARBA" id="ARBA00022723"/>
    </source>
</evidence>
<feature type="binding site" evidence="5">
    <location>
        <position position="248"/>
    </location>
    <ligand>
        <name>Mg(2+)</name>
        <dbReference type="ChEBI" id="CHEBI:18420"/>
        <label>1</label>
    </ligand>
</feature>
<evidence type="ECO:0000256" key="6">
    <source>
        <dbReference type="PIRSR" id="PIRSR604808-3"/>
    </source>
</evidence>
<dbReference type="EMBL" id="VHSG01000007">
    <property type="protein sequence ID" value="TQV82555.1"/>
    <property type="molecule type" value="Genomic_DNA"/>
</dbReference>
<protein>
    <submittedName>
        <fullName evidence="8">Exodeoxyribonuclease III</fullName>
    </submittedName>
</protein>
<dbReference type="PANTHER" id="PTHR43250">
    <property type="entry name" value="EXODEOXYRIBONUCLEASE III"/>
    <property type="match status" value="1"/>
</dbReference>
<accession>A0A545TZB7</accession>
<keyword evidence="5" id="KW-0464">Manganese</keyword>
<name>A0A545TZB7_9GAMM</name>
<keyword evidence="9" id="KW-1185">Reference proteome</keyword>
<dbReference type="InterPro" id="IPR036691">
    <property type="entry name" value="Endo/exonu/phosph_ase_sf"/>
</dbReference>
<organism evidence="8 9">
    <name type="scientific">Exilibacterium tricleocarpae</name>
    <dbReference type="NCBI Taxonomy" id="2591008"/>
    <lineage>
        <taxon>Bacteria</taxon>
        <taxon>Pseudomonadati</taxon>
        <taxon>Pseudomonadota</taxon>
        <taxon>Gammaproteobacteria</taxon>
        <taxon>Cellvibrionales</taxon>
        <taxon>Cellvibrionaceae</taxon>
        <taxon>Exilibacterium</taxon>
    </lineage>
</organism>
<dbReference type="GO" id="GO:0046872">
    <property type="term" value="F:metal ion binding"/>
    <property type="evidence" value="ECO:0007669"/>
    <property type="project" value="UniProtKB-KW"/>
</dbReference>
<evidence type="ECO:0000313" key="8">
    <source>
        <dbReference type="EMBL" id="TQV82555.1"/>
    </source>
</evidence>
<dbReference type="NCBIfam" id="TIGR00633">
    <property type="entry name" value="xth"/>
    <property type="match status" value="1"/>
</dbReference>
<dbReference type="RefSeq" id="WP_142903571.1">
    <property type="nucleotide sequence ID" value="NZ_ML660090.1"/>
</dbReference>
<dbReference type="GO" id="GO:0008311">
    <property type="term" value="F:double-stranded DNA 3'-5' DNA exonuclease activity"/>
    <property type="evidence" value="ECO:0007669"/>
    <property type="project" value="InterPro"/>
</dbReference>
<evidence type="ECO:0000313" key="9">
    <source>
        <dbReference type="Proteomes" id="UP000319732"/>
    </source>
</evidence>
<reference evidence="8 9" key="1">
    <citation type="submission" date="2019-06" db="EMBL/GenBank/DDBJ databases">
        <title>Whole genome sequence for Cellvibrionaceae sp. R142.</title>
        <authorList>
            <person name="Wang G."/>
        </authorList>
    </citation>
    <scope>NUCLEOTIDE SEQUENCE [LARGE SCALE GENOMIC DNA]</scope>
    <source>
        <strain evidence="8 9">R142</strain>
    </source>
</reference>
<evidence type="ECO:0000256" key="3">
    <source>
        <dbReference type="ARBA" id="ARBA00022801"/>
    </source>
</evidence>
<evidence type="ECO:0000256" key="1">
    <source>
        <dbReference type="ARBA" id="ARBA00007092"/>
    </source>
</evidence>
<evidence type="ECO:0000256" key="5">
    <source>
        <dbReference type="PIRSR" id="PIRSR604808-2"/>
    </source>
</evidence>
<dbReference type="Proteomes" id="UP000319732">
    <property type="component" value="Unassembled WGS sequence"/>
</dbReference>